<comment type="caution">
    <text evidence="2">The sequence shown here is derived from an EMBL/GenBank/DDBJ whole genome shotgun (WGS) entry which is preliminary data.</text>
</comment>
<reference evidence="2 3" key="1">
    <citation type="journal article" date="2020" name="Front. Microbiol.">
        <title>Genetic Organization of the aprX-lipA2 Operon Affects the Proteolytic Potential of Pseudomonas Species in Milk.</title>
        <authorList>
            <person name="Maier C."/>
            <person name="Huptas C."/>
            <person name="von Neubeck M."/>
            <person name="Scherer S."/>
            <person name="Wenning M."/>
            <person name="Lucking G."/>
        </authorList>
    </citation>
    <scope>NUCLEOTIDE SEQUENCE [LARGE SCALE GENOMIC DNA]</scope>
    <source>
        <strain evidence="2 3">WS 4671</strain>
    </source>
</reference>
<dbReference type="RefSeq" id="WP_164887053.1">
    <property type="nucleotide sequence ID" value="NZ_CP089532.1"/>
</dbReference>
<keyword evidence="1" id="KW-0732">Signal</keyword>
<organism evidence="2 3">
    <name type="scientific">Pseudomonas veronii</name>
    <dbReference type="NCBI Taxonomy" id="76761"/>
    <lineage>
        <taxon>Bacteria</taxon>
        <taxon>Pseudomonadati</taxon>
        <taxon>Pseudomonadota</taxon>
        <taxon>Gammaproteobacteria</taxon>
        <taxon>Pseudomonadales</taxon>
        <taxon>Pseudomonadaceae</taxon>
        <taxon>Pseudomonas</taxon>
    </lineage>
</organism>
<evidence type="ECO:0000313" key="2">
    <source>
        <dbReference type="EMBL" id="NMX97343.1"/>
    </source>
</evidence>
<protein>
    <submittedName>
        <fullName evidence="2">Protein activator of alkane oxidation PraB</fullName>
    </submittedName>
</protein>
<accession>A0A7Y1F2Y7</accession>
<name>A0A7Y1F2Y7_PSEVE</name>
<feature type="signal peptide" evidence="1">
    <location>
        <begin position="1"/>
        <end position="25"/>
    </location>
</feature>
<dbReference type="Proteomes" id="UP000552560">
    <property type="component" value="Unassembled WGS sequence"/>
</dbReference>
<dbReference type="EMBL" id="JAAQWE010000009">
    <property type="protein sequence ID" value="NMX97343.1"/>
    <property type="molecule type" value="Genomic_DNA"/>
</dbReference>
<sequence>MKSLKTLVCATSLALCFGAASMANAATITPAGPFTTSAGTIVVTSPSSAGAPITCGVTFGGTVTSGVVTITAATLSGGGLCGLPVLKNIPSPGWVLSATSYDPVTKKGTATVTNVGWTVAFPPSNCGPGTLNLVWDEVTQTLSTTSSQSLSGSCAVQSLSVKAPTLHMQ</sequence>
<dbReference type="NCBIfam" id="NF041562">
    <property type="entry name" value="PraB"/>
    <property type="match status" value="1"/>
</dbReference>
<feature type="chain" id="PRO_5031022727" evidence="1">
    <location>
        <begin position="26"/>
        <end position="169"/>
    </location>
</feature>
<proteinExistence type="predicted"/>
<evidence type="ECO:0000256" key="1">
    <source>
        <dbReference type="SAM" id="SignalP"/>
    </source>
</evidence>
<evidence type="ECO:0000313" key="3">
    <source>
        <dbReference type="Proteomes" id="UP000552560"/>
    </source>
</evidence>
<gene>
    <name evidence="2" type="ORF">HBO43_12130</name>
</gene>
<dbReference type="AlphaFoldDB" id="A0A7Y1F2Y7"/>